<organism evidence="1 2">
    <name type="scientific">Fusarium decemcellulare</name>
    <dbReference type="NCBI Taxonomy" id="57161"/>
    <lineage>
        <taxon>Eukaryota</taxon>
        <taxon>Fungi</taxon>
        <taxon>Dikarya</taxon>
        <taxon>Ascomycota</taxon>
        <taxon>Pezizomycotina</taxon>
        <taxon>Sordariomycetes</taxon>
        <taxon>Hypocreomycetidae</taxon>
        <taxon>Hypocreales</taxon>
        <taxon>Nectriaceae</taxon>
        <taxon>Fusarium</taxon>
        <taxon>Fusarium decemcellulare species complex</taxon>
    </lineage>
</organism>
<accession>A0ACC1STI1</accession>
<reference evidence="1" key="1">
    <citation type="submission" date="2022-08" db="EMBL/GenBank/DDBJ databases">
        <title>Genome Sequence of Fusarium decemcellulare.</title>
        <authorList>
            <person name="Buettner E."/>
        </authorList>
    </citation>
    <scope>NUCLEOTIDE SEQUENCE</scope>
    <source>
        <strain evidence="1">Babe19</strain>
    </source>
</reference>
<dbReference type="EMBL" id="JANRMS010000131">
    <property type="protein sequence ID" value="KAJ3545947.1"/>
    <property type="molecule type" value="Genomic_DNA"/>
</dbReference>
<name>A0ACC1STI1_9HYPO</name>
<keyword evidence="2" id="KW-1185">Reference proteome</keyword>
<dbReference type="Proteomes" id="UP001148629">
    <property type="component" value="Unassembled WGS sequence"/>
</dbReference>
<gene>
    <name evidence="1" type="ORF">NM208_g2247</name>
</gene>
<evidence type="ECO:0000313" key="1">
    <source>
        <dbReference type="EMBL" id="KAJ3545947.1"/>
    </source>
</evidence>
<proteinExistence type="predicted"/>
<comment type="caution">
    <text evidence="1">The sequence shown here is derived from an EMBL/GenBank/DDBJ whole genome shotgun (WGS) entry which is preliminary data.</text>
</comment>
<sequence length="449" mass="52284">MAPQVPNIPWGMLASTLELRPVNPCQNGAFNFHFHNDPDRNRTLTRFRNAFVRNILNHAMFERSLHPQTYSPPGPNDLVLTDDVAISIEKDIHYWRSDHDGPFKFGPIRGLKRHKRLCDCQSTCTCPLPLKERKMLAFQRQGRDRSHPMPCPYSQDQFCFRNRKPFFNLEVIKTLLVHRELDTLLQISAHPSVDLGYFCNRVHCNCVNGKLGWDVIFRVAMDVYIMLNVVYCFRETWEQSSTPVANYTSLKVYQQVVCHCTKYCPLSDIPAYPQPKFFGIPKHQFEPNPLPHNRARWQHLIESEKLRYYPCGLMTYPDFLAFEKPIIYQPRAKDVDFVSKILHKVGRLPIELIDRIFSLADYTTGRRLVVPHLPFHPDNRAELNHHLDQCWQLIVECAVFLRAQQPDTEDLGAETTETRMSDMVESSVQWLFECPCDTHFESASDHSGP</sequence>
<evidence type="ECO:0000313" key="2">
    <source>
        <dbReference type="Proteomes" id="UP001148629"/>
    </source>
</evidence>
<protein>
    <submittedName>
        <fullName evidence="1">Uncharacterized protein</fullName>
    </submittedName>
</protein>